<protein>
    <submittedName>
        <fullName evidence="3">Acetyltransferase</fullName>
    </submittedName>
</protein>
<evidence type="ECO:0000256" key="1">
    <source>
        <dbReference type="ARBA" id="ARBA00006547"/>
    </source>
</evidence>
<dbReference type="GO" id="GO:0016407">
    <property type="term" value="F:acetyltransferase activity"/>
    <property type="evidence" value="ECO:0007669"/>
    <property type="project" value="InterPro"/>
</dbReference>
<name>A0A5M4B4H3_9BACT</name>
<dbReference type="AlphaFoldDB" id="A0A5M4B4H3"/>
<dbReference type="PANTHER" id="PTHR11786:SF0">
    <property type="entry name" value="ARYLAMINE N-ACETYLTRANSFERASE 4-RELATED"/>
    <property type="match status" value="1"/>
</dbReference>
<dbReference type="EMBL" id="BLAX01000001">
    <property type="protein sequence ID" value="GET35055.1"/>
    <property type="molecule type" value="Genomic_DNA"/>
</dbReference>
<sequence length="253" mass="29920">MIDTEAYLHRIGLNNQASVSFQSLTQLQKAHLLHIPFENLDIHQNVPIQLNIDRIYNKVVNQHRGGFCYELNGLFYELLKTLDFEVRRISARVYHDGEYAPEYDHLAIVATIDGKEYLTDVGFGEFTFSPLQLDTTEPQHDERGTFRVDRYEKIYYRVSRQEKEDWKPVYIFENKHRKFQEFATMCHYHQTSPESHFKQKRMITLPTNGGRITLTDDLLKISRNQETTKEKPVTCKEDFDTLLFTYFGLHMGK</sequence>
<organism evidence="3 4">
    <name type="scientific">Prolixibacter bellariivorans</name>
    <dbReference type="NCBI Taxonomy" id="314319"/>
    <lineage>
        <taxon>Bacteria</taxon>
        <taxon>Pseudomonadati</taxon>
        <taxon>Bacteroidota</taxon>
        <taxon>Bacteroidia</taxon>
        <taxon>Marinilabiliales</taxon>
        <taxon>Prolixibacteraceae</taxon>
        <taxon>Prolixibacter</taxon>
    </lineage>
</organism>
<evidence type="ECO:0000256" key="2">
    <source>
        <dbReference type="RuleBase" id="RU003452"/>
    </source>
</evidence>
<dbReference type="Gene3D" id="3.30.2140.10">
    <property type="entry name" value="Arylamine N-acetyltransferase"/>
    <property type="match status" value="1"/>
</dbReference>
<comment type="similarity">
    <text evidence="1 2">Belongs to the arylamine N-acetyltransferase family.</text>
</comment>
<proteinExistence type="inferred from homology"/>
<comment type="caution">
    <text evidence="3">The sequence shown here is derived from an EMBL/GenBank/DDBJ whole genome shotgun (WGS) entry which is preliminary data.</text>
</comment>
<dbReference type="PRINTS" id="PR01543">
    <property type="entry name" value="ANATRNSFRASE"/>
</dbReference>
<dbReference type="Proteomes" id="UP000391834">
    <property type="component" value="Unassembled WGS sequence"/>
</dbReference>
<dbReference type="Pfam" id="PF00797">
    <property type="entry name" value="Acetyltransf_2"/>
    <property type="match status" value="1"/>
</dbReference>
<keyword evidence="3" id="KW-0808">Transferase</keyword>
<keyword evidence="4" id="KW-1185">Reference proteome</keyword>
<reference evidence="3 4" key="1">
    <citation type="submission" date="2019-10" db="EMBL/GenBank/DDBJ databases">
        <title>Prolixibacter strains distinguished by the presence of nitrate reductase genes were adept at nitrate-dependent anaerobic corrosion of metallic iron and carbon steel.</title>
        <authorList>
            <person name="Iino T."/>
            <person name="Shono N."/>
            <person name="Ito K."/>
            <person name="Nakamura R."/>
            <person name="Sueoka K."/>
            <person name="Harayama S."/>
            <person name="Ohkuma M."/>
        </authorList>
    </citation>
    <scope>NUCLEOTIDE SEQUENCE [LARGE SCALE GENOMIC DNA]</scope>
    <source>
        <strain evidence="3 4">JCM 13498</strain>
    </source>
</reference>
<dbReference type="InterPro" id="IPR038765">
    <property type="entry name" value="Papain-like_cys_pep_sf"/>
</dbReference>
<dbReference type="PANTHER" id="PTHR11786">
    <property type="entry name" value="N-HYDROXYARYLAMINE O-ACETYLTRANSFERASE"/>
    <property type="match status" value="1"/>
</dbReference>
<dbReference type="RefSeq" id="WP_199898674.1">
    <property type="nucleotide sequence ID" value="NZ_BLAX01000001.1"/>
</dbReference>
<dbReference type="Gene3D" id="2.40.128.150">
    <property type="entry name" value="Cysteine proteinases"/>
    <property type="match status" value="1"/>
</dbReference>
<dbReference type="SUPFAM" id="SSF54001">
    <property type="entry name" value="Cysteine proteinases"/>
    <property type="match status" value="1"/>
</dbReference>
<evidence type="ECO:0000313" key="4">
    <source>
        <dbReference type="Proteomes" id="UP000391834"/>
    </source>
</evidence>
<evidence type="ECO:0000313" key="3">
    <source>
        <dbReference type="EMBL" id="GET35055.1"/>
    </source>
</evidence>
<dbReference type="InterPro" id="IPR001447">
    <property type="entry name" value="Arylamine_N-AcTrfase"/>
</dbReference>
<accession>A0A5M4B4H3</accession>
<gene>
    <name evidence="3" type="ORF">PbJCM13498_39180</name>
</gene>